<dbReference type="PANTHER" id="PTHR43742">
    <property type="entry name" value="TRIMETHYLAMINE-N-OXIDE REDUCTASE"/>
    <property type="match status" value="1"/>
</dbReference>
<dbReference type="Pfam" id="PF04879">
    <property type="entry name" value="Molybdop_Fe4S4"/>
    <property type="match status" value="1"/>
</dbReference>
<dbReference type="SUPFAM" id="SSF50692">
    <property type="entry name" value="ADC-like"/>
    <property type="match status" value="1"/>
</dbReference>
<dbReference type="Pfam" id="PF01568">
    <property type="entry name" value="Molydop_binding"/>
    <property type="match status" value="1"/>
</dbReference>
<dbReference type="PANTHER" id="PTHR43742:SF2">
    <property type="entry name" value="ASSIMILATORY NITRATE REDUCTASE CATALYTIC SUBUNIT"/>
    <property type="match status" value="1"/>
</dbReference>
<evidence type="ECO:0000313" key="6">
    <source>
        <dbReference type="EMBL" id="SCY22987.1"/>
    </source>
</evidence>
<dbReference type="EMBL" id="FMUX01000005">
    <property type="protein sequence ID" value="SCY22987.1"/>
    <property type="molecule type" value="Genomic_DNA"/>
</dbReference>
<dbReference type="Gene3D" id="3.40.228.10">
    <property type="entry name" value="Dimethylsulfoxide Reductase, domain 2"/>
    <property type="match status" value="1"/>
</dbReference>
<dbReference type="InterPro" id="IPR006656">
    <property type="entry name" value="Mopterin_OxRdtase"/>
</dbReference>
<dbReference type="STRING" id="419481.SAMN05216233_105221"/>
<dbReference type="GO" id="GO:0051536">
    <property type="term" value="F:iron-sulfur cluster binding"/>
    <property type="evidence" value="ECO:0007669"/>
    <property type="project" value="UniProtKB-KW"/>
</dbReference>
<sequence>MGEWKKTGCVLCAQNCGLEVQTEGHRIVKVRADKENVRSRGYMCRKGANVAFHQNHEGRLTQPLKRTEDGFQEISWEQAFSEIGSRLRGIVDEHGPKSYAYMGGGGQGCHFEAAFGMTLMKAVGSKYSYNALGQELTGYFWACGRMMGRQNRFAIPDEHHAEMILGIGWNGMESHQMPRAPLVLKEFSKNPDKFLAIIDPRKSETARVANLHIPVRPGTDALLARAMIALILEKGWEKRDYLEAYCTGFADIEPWFRGFDIQAALSVCEVSYEDVYALCEKLVTLSWCMHFDLGIYMNRHSTLTSYLYMLLASVCGRSGVAGGNVIPGTIVPLGSHTDERDEKNWRTVETGFPALNGAYPPNVMPEEILSDHPERLRAVLCSGSNPLRSYADTTAYEEAFKKLDLLVVSELAMTETAELAHYVLPAKSGYESYDGTFFPWNYPEVYFQMRHPMVSPKGDPKEVGEIYTGIAEAAGYIPEIPAYVYEAAKKDRKTFAAALFSFASKNKKAMKVLPFVLAKTLGEELGSANLAALWGITLAMPKSNRKNAARAGFPLPKLWQTALNPANLAKALAGMVRHGAVAPVALLTPQIAQSEAVFQAIVDHPGGLWVGKMDLDGNLAEIRHPDGKMHLHIPEMDAWVKTVTPEAEAAALKMTEEAPLVLMAGRHTAQNSNTLMRDPAWNEGRRACTLAMHPGDAERFNLTDGQMVKIITEAASEVIELEVTDHMRKGQVAIPHGFGLTHNGEVFGVNVNRLTKNTHRDSFAATPLHRFVPCRVEGL</sequence>
<gene>
    <name evidence="6" type="ORF">SAMN05216233_105221</name>
</gene>
<dbReference type="OrthoDB" id="9757870at2"/>
<dbReference type="GO" id="GO:0043546">
    <property type="term" value="F:molybdopterin cofactor binding"/>
    <property type="evidence" value="ECO:0007669"/>
    <property type="project" value="InterPro"/>
</dbReference>
<accession>A0A1G5E7U8</accession>
<keyword evidence="2" id="KW-0479">Metal-binding</keyword>
<evidence type="ECO:0000259" key="5">
    <source>
        <dbReference type="PROSITE" id="PS51669"/>
    </source>
</evidence>
<evidence type="ECO:0000256" key="2">
    <source>
        <dbReference type="ARBA" id="ARBA00022723"/>
    </source>
</evidence>
<reference evidence="6 7" key="1">
    <citation type="submission" date="2016-10" db="EMBL/GenBank/DDBJ databases">
        <authorList>
            <person name="de Groot N.N."/>
        </authorList>
    </citation>
    <scope>NUCLEOTIDE SEQUENCE [LARGE SCALE GENOMIC DNA]</scope>
    <source>
        <strain evidence="6 7">AA1</strain>
    </source>
</reference>
<dbReference type="Pfam" id="PF00384">
    <property type="entry name" value="Molybdopterin"/>
    <property type="match status" value="1"/>
</dbReference>
<dbReference type="InterPro" id="IPR006657">
    <property type="entry name" value="MoPterin_dinucl-bd_dom"/>
</dbReference>
<keyword evidence="4" id="KW-0411">Iron-sulfur</keyword>
<dbReference type="Proteomes" id="UP000198870">
    <property type="component" value="Unassembled WGS sequence"/>
</dbReference>
<comment type="similarity">
    <text evidence="1">Belongs to the prokaryotic molybdopterin-containing oxidoreductase family.</text>
</comment>
<dbReference type="RefSeq" id="WP_092210377.1">
    <property type="nucleotide sequence ID" value="NZ_FMUX01000005.1"/>
</dbReference>
<keyword evidence="3" id="KW-0408">Iron</keyword>
<dbReference type="InterPro" id="IPR009010">
    <property type="entry name" value="Asp_de-COase-like_dom_sf"/>
</dbReference>
<dbReference type="InterPro" id="IPR050612">
    <property type="entry name" value="Prok_Mopterin_Oxidored"/>
</dbReference>
<evidence type="ECO:0000256" key="4">
    <source>
        <dbReference type="ARBA" id="ARBA00023014"/>
    </source>
</evidence>
<dbReference type="AlphaFoldDB" id="A0A1G5E7U8"/>
<organism evidence="6 7">
    <name type="scientific">Desulfoluna spongiiphila</name>
    <dbReference type="NCBI Taxonomy" id="419481"/>
    <lineage>
        <taxon>Bacteria</taxon>
        <taxon>Pseudomonadati</taxon>
        <taxon>Thermodesulfobacteriota</taxon>
        <taxon>Desulfobacteria</taxon>
        <taxon>Desulfobacterales</taxon>
        <taxon>Desulfolunaceae</taxon>
        <taxon>Desulfoluna</taxon>
    </lineage>
</organism>
<keyword evidence="7" id="KW-1185">Reference proteome</keyword>
<dbReference type="Gene3D" id="2.40.40.20">
    <property type="match status" value="1"/>
</dbReference>
<name>A0A1G5E7U8_9BACT</name>
<dbReference type="GO" id="GO:0046872">
    <property type="term" value="F:metal ion binding"/>
    <property type="evidence" value="ECO:0007669"/>
    <property type="project" value="UniProtKB-KW"/>
</dbReference>
<protein>
    <submittedName>
        <fullName evidence="6">Anaerobic selenocysteine-containing dehydrogenase</fullName>
    </submittedName>
</protein>
<dbReference type="Gene3D" id="2.20.25.90">
    <property type="entry name" value="ADC-like domains"/>
    <property type="match status" value="1"/>
</dbReference>
<dbReference type="InterPro" id="IPR006963">
    <property type="entry name" value="Mopterin_OxRdtase_4Fe-4S_dom"/>
</dbReference>
<proteinExistence type="inferred from homology"/>
<dbReference type="Gene3D" id="3.40.50.740">
    <property type="match status" value="1"/>
</dbReference>
<dbReference type="GO" id="GO:0016491">
    <property type="term" value="F:oxidoreductase activity"/>
    <property type="evidence" value="ECO:0007669"/>
    <property type="project" value="InterPro"/>
</dbReference>
<dbReference type="PROSITE" id="PS51669">
    <property type="entry name" value="4FE4S_MOW_BIS_MGD"/>
    <property type="match status" value="1"/>
</dbReference>
<dbReference type="SUPFAM" id="SSF53706">
    <property type="entry name" value="Formate dehydrogenase/DMSO reductase, domains 1-3"/>
    <property type="match status" value="1"/>
</dbReference>
<evidence type="ECO:0000313" key="7">
    <source>
        <dbReference type="Proteomes" id="UP000198870"/>
    </source>
</evidence>
<evidence type="ECO:0000256" key="1">
    <source>
        <dbReference type="ARBA" id="ARBA00010312"/>
    </source>
</evidence>
<dbReference type="SMART" id="SM00926">
    <property type="entry name" value="Molybdop_Fe4S4"/>
    <property type="match status" value="1"/>
</dbReference>
<feature type="domain" description="4Fe-4S Mo/W bis-MGD-type" evidence="5">
    <location>
        <begin position="2"/>
        <end position="58"/>
    </location>
</feature>
<evidence type="ECO:0000256" key="3">
    <source>
        <dbReference type="ARBA" id="ARBA00023004"/>
    </source>
</evidence>